<name>A0AAV9EYM3_ACOCL</name>
<comment type="caution">
    <text evidence="1">The sequence shown here is derived from an EMBL/GenBank/DDBJ whole genome shotgun (WGS) entry which is preliminary data.</text>
</comment>
<dbReference type="AlphaFoldDB" id="A0AAV9EYM3"/>
<evidence type="ECO:0000313" key="2">
    <source>
        <dbReference type="Proteomes" id="UP001180020"/>
    </source>
</evidence>
<evidence type="ECO:0000313" key="1">
    <source>
        <dbReference type="EMBL" id="KAK1317273.1"/>
    </source>
</evidence>
<protein>
    <submittedName>
        <fullName evidence="1">Uncharacterized protein</fullName>
    </submittedName>
</protein>
<accession>A0AAV9EYM3</accession>
<dbReference type="Proteomes" id="UP001180020">
    <property type="component" value="Unassembled WGS sequence"/>
</dbReference>
<reference evidence="1" key="1">
    <citation type="journal article" date="2023" name="Nat. Commun.">
        <title>Diploid and tetraploid genomes of Acorus and the evolution of monocots.</title>
        <authorList>
            <person name="Ma L."/>
            <person name="Liu K.W."/>
            <person name="Li Z."/>
            <person name="Hsiao Y.Y."/>
            <person name="Qi Y."/>
            <person name="Fu T."/>
            <person name="Tang G.D."/>
            <person name="Zhang D."/>
            <person name="Sun W.H."/>
            <person name="Liu D.K."/>
            <person name="Li Y."/>
            <person name="Chen G.Z."/>
            <person name="Liu X.D."/>
            <person name="Liao X.Y."/>
            <person name="Jiang Y.T."/>
            <person name="Yu X."/>
            <person name="Hao Y."/>
            <person name="Huang J."/>
            <person name="Zhao X.W."/>
            <person name="Ke S."/>
            <person name="Chen Y.Y."/>
            <person name="Wu W.L."/>
            <person name="Hsu J.L."/>
            <person name="Lin Y.F."/>
            <person name="Huang M.D."/>
            <person name="Li C.Y."/>
            <person name="Huang L."/>
            <person name="Wang Z.W."/>
            <person name="Zhao X."/>
            <person name="Zhong W.Y."/>
            <person name="Peng D.H."/>
            <person name="Ahmad S."/>
            <person name="Lan S."/>
            <person name="Zhang J.S."/>
            <person name="Tsai W.C."/>
            <person name="Van de Peer Y."/>
            <person name="Liu Z.J."/>
        </authorList>
    </citation>
    <scope>NUCLEOTIDE SEQUENCE</scope>
    <source>
        <strain evidence="1">CP</strain>
    </source>
</reference>
<keyword evidence="2" id="KW-1185">Reference proteome</keyword>
<sequence length="58" mass="6714">MVNFAVSELRTNKGVQARVTILEDQTLSKRAFKWYTVAGMEEEVGYEKMVNFHPQTYA</sequence>
<reference evidence="1" key="2">
    <citation type="submission" date="2023-06" db="EMBL/GenBank/DDBJ databases">
        <authorList>
            <person name="Ma L."/>
            <person name="Liu K.-W."/>
            <person name="Li Z."/>
            <person name="Hsiao Y.-Y."/>
            <person name="Qi Y."/>
            <person name="Fu T."/>
            <person name="Tang G."/>
            <person name="Zhang D."/>
            <person name="Sun W.-H."/>
            <person name="Liu D.-K."/>
            <person name="Li Y."/>
            <person name="Chen G.-Z."/>
            <person name="Liu X.-D."/>
            <person name="Liao X.-Y."/>
            <person name="Jiang Y.-T."/>
            <person name="Yu X."/>
            <person name="Hao Y."/>
            <person name="Huang J."/>
            <person name="Zhao X.-W."/>
            <person name="Ke S."/>
            <person name="Chen Y.-Y."/>
            <person name="Wu W.-L."/>
            <person name="Hsu J.-L."/>
            <person name="Lin Y.-F."/>
            <person name="Huang M.-D."/>
            <person name="Li C.-Y."/>
            <person name="Huang L."/>
            <person name="Wang Z.-W."/>
            <person name="Zhao X."/>
            <person name="Zhong W.-Y."/>
            <person name="Peng D.-H."/>
            <person name="Ahmad S."/>
            <person name="Lan S."/>
            <person name="Zhang J.-S."/>
            <person name="Tsai W.-C."/>
            <person name="Van De Peer Y."/>
            <person name="Liu Z.-J."/>
        </authorList>
    </citation>
    <scope>NUCLEOTIDE SEQUENCE</scope>
    <source>
        <strain evidence="1">CP</strain>
        <tissue evidence="1">Leaves</tissue>
    </source>
</reference>
<proteinExistence type="predicted"/>
<organism evidence="1 2">
    <name type="scientific">Acorus calamus</name>
    <name type="common">Sweet flag</name>
    <dbReference type="NCBI Taxonomy" id="4465"/>
    <lineage>
        <taxon>Eukaryota</taxon>
        <taxon>Viridiplantae</taxon>
        <taxon>Streptophyta</taxon>
        <taxon>Embryophyta</taxon>
        <taxon>Tracheophyta</taxon>
        <taxon>Spermatophyta</taxon>
        <taxon>Magnoliopsida</taxon>
        <taxon>Liliopsida</taxon>
        <taxon>Acoraceae</taxon>
        <taxon>Acorus</taxon>
    </lineage>
</organism>
<dbReference type="EMBL" id="JAUJYO010000005">
    <property type="protein sequence ID" value="KAK1317273.1"/>
    <property type="molecule type" value="Genomic_DNA"/>
</dbReference>
<gene>
    <name evidence="1" type="ORF">QJS10_CPA05g02011</name>
</gene>